<reference evidence="2 3" key="1">
    <citation type="submission" date="2021-01" db="EMBL/GenBank/DDBJ databases">
        <title>Whole genome shotgun sequence of Microbispora corallina NBRC 16416.</title>
        <authorList>
            <person name="Komaki H."/>
            <person name="Tamura T."/>
        </authorList>
    </citation>
    <scope>NUCLEOTIDE SEQUENCE [LARGE SCALE GENOMIC DNA]</scope>
    <source>
        <strain evidence="2 3">NBRC 16416</strain>
    </source>
</reference>
<keyword evidence="3" id="KW-1185">Reference proteome</keyword>
<organism evidence="2 3">
    <name type="scientific">Microbispora corallina</name>
    <dbReference type="NCBI Taxonomy" id="83302"/>
    <lineage>
        <taxon>Bacteria</taxon>
        <taxon>Bacillati</taxon>
        <taxon>Actinomycetota</taxon>
        <taxon>Actinomycetes</taxon>
        <taxon>Streptosporangiales</taxon>
        <taxon>Streptosporangiaceae</taxon>
        <taxon>Microbispora</taxon>
    </lineage>
</organism>
<proteinExistence type="predicted"/>
<name>A0ABQ4FQS7_9ACTN</name>
<sequence length="84" mass="8369">MGGEVGGRPARAERGRVGTEPVQQVAERGALSPDVCHAITLCPALPAPAFRRRVTAVSGGRAGASAGAGHVAGIIRLIGMIGSN</sequence>
<dbReference type="EMBL" id="BOOC01000001">
    <property type="protein sequence ID" value="GIH37127.1"/>
    <property type="molecule type" value="Genomic_DNA"/>
</dbReference>
<evidence type="ECO:0000313" key="3">
    <source>
        <dbReference type="Proteomes" id="UP000603904"/>
    </source>
</evidence>
<evidence type="ECO:0000313" key="2">
    <source>
        <dbReference type="EMBL" id="GIH37127.1"/>
    </source>
</evidence>
<accession>A0ABQ4FQS7</accession>
<evidence type="ECO:0000256" key="1">
    <source>
        <dbReference type="SAM" id="MobiDB-lite"/>
    </source>
</evidence>
<dbReference type="Proteomes" id="UP000603904">
    <property type="component" value="Unassembled WGS sequence"/>
</dbReference>
<feature type="region of interest" description="Disordered" evidence="1">
    <location>
        <begin position="1"/>
        <end position="23"/>
    </location>
</feature>
<protein>
    <submittedName>
        <fullName evidence="2">Uncharacterized protein</fullName>
    </submittedName>
</protein>
<comment type="caution">
    <text evidence="2">The sequence shown here is derived from an EMBL/GenBank/DDBJ whole genome shotgun (WGS) entry which is preliminary data.</text>
</comment>
<gene>
    <name evidence="2" type="ORF">Mco01_01270</name>
</gene>